<dbReference type="Gene3D" id="3.40.980.20">
    <property type="entry name" value="Four-carbon acid sugar kinase, nucleotide binding domain"/>
    <property type="match status" value="1"/>
</dbReference>
<keyword evidence="4" id="KW-0418">Kinase</keyword>
<evidence type="ECO:0000256" key="4">
    <source>
        <dbReference type="ARBA" id="ARBA00022777"/>
    </source>
</evidence>
<dbReference type="Proteomes" id="UP000070107">
    <property type="component" value="Unassembled WGS sequence"/>
</dbReference>
<name>A0A135HPN9_9HYPH</name>
<evidence type="ECO:0000313" key="9">
    <source>
        <dbReference type="EMBL" id="KXF75178.1"/>
    </source>
</evidence>
<protein>
    <submittedName>
        <fullName evidence="9">Hrp-dependent type III effector protein</fullName>
    </submittedName>
</protein>
<dbReference type="InterPro" id="IPR037051">
    <property type="entry name" value="4-carb_acid_sugar_kinase_N_sf"/>
</dbReference>
<dbReference type="GO" id="GO:0005524">
    <property type="term" value="F:ATP binding"/>
    <property type="evidence" value="ECO:0007669"/>
    <property type="project" value="UniProtKB-KW"/>
</dbReference>
<dbReference type="Pfam" id="PF17042">
    <property type="entry name" value="NBD_C"/>
    <property type="match status" value="1"/>
</dbReference>
<feature type="domain" description="Four-carbon acid sugar kinase nucleotide binding" evidence="8">
    <location>
        <begin position="269"/>
        <end position="434"/>
    </location>
</feature>
<dbReference type="STRING" id="1494590.ATN84_21165"/>
<keyword evidence="10" id="KW-1185">Reference proteome</keyword>
<dbReference type="InterPro" id="IPR042213">
    <property type="entry name" value="NBD_C_sf"/>
</dbReference>
<evidence type="ECO:0000256" key="1">
    <source>
        <dbReference type="ARBA" id="ARBA00005715"/>
    </source>
</evidence>
<dbReference type="InterPro" id="IPR010737">
    <property type="entry name" value="4-carb_acid_sugar_kinase_N"/>
</dbReference>
<evidence type="ECO:0000256" key="2">
    <source>
        <dbReference type="ARBA" id="ARBA00022679"/>
    </source>
</evidence>
<evidence type="ECO:0000313" key="10">
    <source>
        <dbReference type="Proteomes" id="UP000070107"/>
    </source>
</evidence>
<proteinExistence type="inferred from homology"/>
<dbReference type="Pfam" id="PF07005">
    <property type="entry name" value="SBD_N"/>
    <property type="match status" value="1"/>
</dbReference>
<keyword evidence="6" id="KW-0119">Carbohydrate metabolism</keyword>
<dbReference type="Gene3D" id="3.40.50.10840">
    <property type="entry name" value="Putative sugar-binding, N-terminal domain"/>
    <property type="match status" value="1"/>
</dbReference>
<keyword evidence="2" id="KW-0808">Transferase</keyword>
<evidence type="ECO:0000259" key="8">
    <source>
        <dbReference type="Pfam" id="PF17042"/>
    </source>
</evidence>
<evidence type="ECO:0000256" key="5">
    <source>
        <dbReference type="ARBA" id="ARBA00022840"/>
    </source>
</evidence>
<evidence type="ECO:0000256" key="3">
    <source>
        <dbReference type="ARBA" id="ARBA00022741"/>
    </source>
</evidence>
<reference evidence="9 10" key="1">
    <citation type="submission" date="2015-11" db="EMBL/GenBank/DDBJ databases">
        <title>Draft genome sequence of Paramesorhizobium deserti A-3-E, a strain highly resistant to diverse beta-lactam antibiotics.</title>
        <authorList>
            <person name="Lv R."/>
            <person name="Yang X."/>
            <person name="Fang N."/>
            <person name="Guo J."/>
            <person name="Luo X."/>
            <person name="Peng F."/>
            <person name="Yang R."/>
            <person name="Cui Y."/>
            <person name="Fang C."/>
            <person name="Song Y."/>
        </authorList>
    </citation>
    <scope>NUCLEOTIDE SEQUENCE [LARGE SCALE GENOMIC DNA]</scope>
    <source>
        <strain evidence="9 10">A-3-E</strain>
    </source>
</reference>
<dbReference type="GO" id="GO:0016301">
    <property type="term" value="F:kinase activity"/>
    <property type="evidence" value="ECO:0007669"/>
    <property type="project" value="UniProtKB-KW"/>
</dbReference>
<dbReference type="OrthoDB" id="7686359at2"/>
<dbReference type="RefSeq" id="WP_068884959.1">
    <property type="nucleotide sequence ID" value="NZ_LNTU01000039.1"/>
</dbReference>
<keyword evidence="3" id="KW-0547">Nucleotide-binding</keyword>
<comment type="similarity">
    <text evidence="1">Belongs to the four-carbon acid sugar kinase family.</text>
</comment>
<keyword evidence="5" id="KW-0067">ATP-binding</keyword>
<dbReference type="AlphaFoldDB" id="A0A135HPN9"/>
<comment type="caution">
    <text evidence="9">The sequence shown here is derived from an EMBL/GenBank/DDBJ whole genome shotgun (WGS) entry which is preliminary data.</text>
</comment>
<organism evidence="9 10">
    <name type="scientific">Paramesorhizobium deserti</name>
    <dbReference type="NCBI Taxonomy" id="1494590"/>
    <lineage>
        <taxon>Bacteria</taxon>
        <taxon>Pseudomonadati</taxon>
        <taxon>Pseudomonadota</taxon>
        <taxon>Alphaproteobacteria</taxon>
        <taxon>Hyphomicrobiales</taxon>
        <taxon>Phyllobacteriaceae</taxon>
        <taxon>Paramesorhizobium</taxon>
    </lineage>
</organism>
<gene>
    <name evidence="9" type="ORF">ATN84_21165</name>
</gene>
<evidence type="ECO:0000259" key="7">
    <source>
        <dbReference type="Pfam" id="PF07005"/>
    </source>
</evidence>
<dbReference type="SUPFAM" id="SSF142764">
    <property type="entry name" value="YgbK-like"/>
    <property type="match status" value="1"/>
</dbReference>
<sequence>MTAPLLSYYGDDFTGSTDVMEALSSNGVETVLFTEQPDEAWLKRFSHARAIGFAGYSRSKPPAWMDAGLPAIFRWLAGLGAPICHYKVCSTFDSAPHQGSIGRALEVGLESFGQNVAPIVVGAHQLGRYTFFGQLFARFGEEVFRIDRHPVMSRHPATPMGEADLRLHLSYQTSLPIGLVDLPSIHNGAASEKLDAVFGTSARAVLIDVADSSSQKRVGQMLWNERHRLGPFVVGSSGVEYALIEAWREAGIVGSAKPYEPLDPAARIAVVSGSCSPTTERQIRHAVVNGFAPIEVDYVALASGQGGDQAEAVALARASEVLQGGASPVLYTALGPVHASENAGKPILDNDRVGQRLGAMLERLASEQGLNRVIVAGGDTSSHALDALGVAALTLRHPIPQSPGSPVCLAHFADGNRQFEIVLKGGQVGKDDFFVAVRDGDI</sequence>
<dbReference type="InterPro" id="IPR031475">
    <property type="entry name" value="NBD_C"/>
</dbReference>
<accession>A0A135HPN9</accession>
<dbReference type="EMBL" id="LNTU01000039">
    <property type="protein sequence ID" value="KXF75178.1"/>
    <property type="molecule type" value="Genomic_DNA"/>
</dbReference>
<evidence type="ECO:0000256" key="6">
    <source>
        <dbReference type="ARBA" id="ARBA00023277"/>
    </source>
</evidence>
<feature type="domain" description="Four-carbon acid sugar kinase N-terminal" evidence="7">
    <location>
        <begin position="7"/>
        <end position="243"/>
    </location>
</feature>